<feature type="compositionally biased region" description="Low complexity" evidence="1">
    <location>
        <begin position="334"/>
        <end position="347"/>
    </location>
</feature>
<name>A0A8H5NHK1_9HYPO</name>
<feature type="chain" id="PRO_5034602149" evidence="2">
    <location>
        <begin position="22"/>
        <end position="432"/>
    </location>
</feature>
<organism evidence="3 4">
    <name type="scientific">Fusarium phyllophilum</name>
    <dbReference type="NCBI Taxonomy" id="47803"/>
    <lineage>
        <taxon>Eukaryota</taxon>
        <taxon>Fungi</taxon>
        <taxon>Dikarya</taxon>
        <taxon>Ascomycota</taxon>
        <taxon>Pezizomycotina</taxon>
        <taxon>Sordariomycetes</taxon>
        <taxon>Hypocreomycetidae</taxon>
        <taxon>Hypocreales</taxon>
        <taxon>Nectriaceae</taxon>
        <taxon>Fusarium</taxon>
        <taxon>Fusarium fujikuroi species complex</taxon>
    </lineage>
</organism>
<feature type="compositionally biased region" description="Basic and acidic residues" evidence="1">
    <location>
        <begin position="301"/>
        <end position="312"/>
    </location>
</feature>
<feature type="compositionally biased region" description="Low complexity" evidence="1">
    <location>
        <begin position="392"/>
        <end position="408"/>
    </location>
</feature>
<evidence type="ECO:0000313" key="3">
    <source>
        <dbReference type="EMBL" id="KAF5566871.1"/>
    </source>
</evidence>
<gene>
    <name evidence="3" type="ORF">FPHYL_3561</name>
</gene>
<reference evidence="3 4" key="1">
    <citation type="submission" date="2020-05" db="EMBL/GenBank/DDBJ databases">
        <title>Identification and distribution of gene clusters putatively required for synthesis of sphingolipid metabolism inhibitors in phylogenetically diverse species of the filamentous fungus Fusarium.</title>
        <authorList>
            <person name="Kim H.-S."/>
            <person name="Busman M."/>
            <person name="Brown D.W."/>
            <person name="Divon H."/>
            <person name="Uhlig S."/>
            <person name="Proctor R.H."/>
        </authorList>
    </citation>
    <scope>NUCLEOTIDE SEQUENCE [LARGE SCALE GENOMIC DNA]</scope>
    <source>
        <strain evidence="3 4">NRRL 13617</strain>
    </source>
</reference>
<feature type="region of interest" description="Disordered" evidence="1">
    <location>
        <begin position="256"/>
        <end position="408"/>
    </location>
</feature>
<sequence>MYSDLLSRVILGLGFLGYVAATNPGCAHPSVQLPQDHHQPWLCPVGIPKPHNYYGKWPTPEEENLAKALIGPVTKQEPCGWQADGKLCRASQNAQVTLSLVSSNPLTIKVKVNNNNGYPITFWTKYSPLSQYAFDYGYFKINTHGQQPIAAGIAPPPEGYRPETAPELSVIVPGQALEADIVLNNPNHVFHQMVKNGGDIEIGMAGLWNGFWSAAAPEIMNSDLSFSCNNIWNSLGLTWSSWNKLLLRFPKQHYVSSEPNHSVPKHGEPEASAGNEPIYGDDSSRVSSDIGDEAEATSSAEKAKTTTPKSEESYASGQSTTESSEYTSPEKEASYSSTDSSAAESPAYGSLPTESSEDRSSTSASQSAPEEAATTPATFVALYPRAEEEPKATTATQSWTTMASTTTKTVSPRLVRKDYCDKCKEDCKCKDH</sequence>
<accession>A0A8H5NHK1</accession>
<keyword evidence="2" id="KW-0732">Signal</keyword>
<evidence type="ECO:0000256" key="2">
    <source>
        <dbReference type="SAM" id="SignalP"/>
    </source>
</evidence>
<feature type="compositionally biased region" description="Low complexity" evidence="1">
    <location>
        <begin position="361"/>
        <end position="378"/>
    </location>
</feature>
<proteinExistence type="predicted"/>
<dbReference type="OrthoDB" id="5066891at2759"/>
<dbReference type="EMBL" id="JAAOAQ010000104">
    <property type="protein sequence ID" value="KAF5566871.1"/>
    <property type="molecule type" value="Genomic_DNA"/>
</dbReference>
<evidence type="ECO:0000256" key="1">
    <source>
        <dbReference type="SAM" id="MobiDB-lite"/>
    </source>
</evidence>
<keyword evidence="4" id="KW-1185">Reference proteome</keyword>
<comment type="caution">
    <text evidence="3">The sequence shown here is derived from an EMBL/GenBank/DDBJ whole genome shotgun (WGS) entry which is preliminary data.</text>
</comment>
<protein>
    <submittedName>
        <fullName evidence="3">Uncharacterized protein</fullName>
    </submittedName>
</protein>
<dbReference type="AlphaFoldDB" id="A0A8H5NHK1"/>
<evidence type="ECO:0000313" key="4">
    <source>
        <dbReference type="Proteomes" id="UP000582016"/>
    </source>
</evidence>
<feature type="signal peptide" evidence="2">
    <location>
        <begin position="1"/>
        <end position="21"/>
    </location>
</feature>
<dbReference type="Proteomes" id="UP000582016">
    <property type="component" value="Unassembled WGS sequence"/>
</dbReference>